<sequence length="436" mass="46926">MLLTEWRLALLALVLRAPLLARLAVVAGRVVGLYGVAQQRALNAANALAAEALAQAQTVVAHAAVRSVLDEYDGRVREYMRVIQCTLVSETALRFTRLAIDSLATWLMLAAGLHAVLHHRLTLGALTAFYTYSDVFARGCTSAQEVVSTLCTMRPACARYFELLDRSPAMAWGVGATPDRCEGALEVRNVSFAYAGRREGALHGVSFRVPAGTSLAIVGPSGAGKSSLLKLLLRLYDPDEGQVLLDGVDLRCLELGWMRSRFGYVPQQPLLFDATIAENVCFGEPGTVDEESVAAACAAAFVARLPDGVRTRVGEGGKHLSGGQRQRIAIARALVRRPRVLLWDEATSSLDGESERAVQATMQAALRDGHAGWRCSAVVVAHRLSSVLCADMVLVLREGRVEEFGSPSELSHAGGWFEQNFFGASRDHQGATGQEV</sequence>
<keyword evidence="7" id="KW-1133">Transmembrane helix</keyword>
<dbReference type="Proteomes" id="UP001515480">
    <property type="component" value="Unassembled WGS sequence"/>
</dbReference>
<protein>
    <recommendedName>
        <fullName evidence="13">ATP-dependent transporter ycf16</fullName>
    </recommendedName>
</protein>
<evidence type="ECO:0000256" key="5">
    <source>
        <dbReference type="ARBA" id="ARBA00022741"/>
    </source>
</evidence>
<dbReference type="PROSITE" id="PS50929">
    <property type="entry name" value="ABC_TM1F"/>
    <property type="match status" value="1"/>
</dbReference>
<dbReference type="Pfam" id="PF00664">
    <property type="entry name" value="ABC_membrane"/>
    <property type="match status" value="1"/>
</dbReference>
<evidence type="ECO:0000313" key="12">
    <source>
        <dbReference type="Proteomes" id="UP001515480"/>
    </source>
</evidence>
<dbReference type="InterPro" id="IPR003439">
    <property type="entry name" value="ABC_transporter-like_ATP-bd"/>
</dbReference>
<evidence type="ECO:0008006" key="13">
    <source>
        <dbReference type="Google" id="ProtNLM"/>
    </source>
</evidence>
<dbReference type="FunFam" id="3.40.50.300:FF:000299">
    <property type="entry name" value="ABC transporter ATP-binding protein/permease"/>
    <property type="match status" value="1"/>
</dbReference>
<evidence type="ECO:0000259" key="10">
    <source>
        <dbReference type="PROSITE" id="PS50929"/>
    </source>
</evidence>
<dbReference type="SUPFAM" id="SSF52540">
    <property type="entry name" value="P-loop containing nucleoside triphosphate hydrolases"/>
    <property type="match status" value="1"/>
</dbReference>
<keyword evidence="8" id="KW-0472">Membrane</keyword>
<dbReference type="PANTHER" id="PTHR43394:SF1">
    <property type="entry name" value="ATP-BINDING CASSETTE SUB-FAMILY B MEMBER 10, MITOCHONDRIAL"/>
    <property type="match status" value="1"/>
</dbReference>
<feature type="domain" description="ABC transmembrane type-1" evidence="10">
    <location>
        <begin position="1"/>
        <end position="150"/>
    </location>
</feature>
<dbReference type="InterPro" id="IPR039421">
    <property type="entry name" value="Type_1_exporter"/>
</dbReference>
<dbReference type="InterPro" id="IPR017871">
    <property type="entry name" value="ABC_transporter-like_CS"/>
</dbReference>
<dbReference type="AlphaFoldDB" id="A0AB34INP1"/>
<dbReference type="PROSITE" id="PS00211">
    <property type="entry name" value="ABC_TRANSPORTER_1"/>
    <property type="match status" value="1"/>
</dbReference>
<reference evidence="11 12" key="1">
    <citation type="journal article" date="2024" name="Science">
        <title>Giant polyketide synthase enzymes in the biosynthesis of giant marine polyether toxins.</title>
        <authorList>
            <person name="Fallon T.R."/>
            <person name="Shende V.V."/>
            <person name="Wierzbicki I.H."/>
            <person name="Pendleton A.L."/>
            <person name="Watervoot N.F."/>
            <person name="Auber R.P."/>
            <person name="Gonzalez D.J."/>
            <person name="Wisecaver J.H."/>
            <person name="Moore B.S."/>
        </authorList>
    </citation>
    <scope>NUCLEOTIDE SEQUENCE [LARGE SCALE GENOMIC DNA]</scope>
    <source>
        <strain evidence="11 12">12B1</strain>
    </source>
</reference>
<evidence type="ECO:0000256" key="6">
    <source>
        <dbReference type="ARBA" id="ARBA00022840"/>
    </source>
</evidence>
<dbReference type="EMBL" id="JBGBPQ010000022">
    <property type="protein sequence ID" value="KAL1503163.1"/>
    <property type="molecule type" value="Genomic_DNA"/>
</dbReference>
<keyword evidence="6" id="KW-0067">ATP-binding</keyword>
<dbReference type="GO" id="GO:0005524">
    <property type="term" value="F:ATP binding"/>
    <property type="evidence" value="ECO:0007669"/>
    <property type="project" value="UniProtKB-KW"/>
</dbReference>
<evidence type="ECO:0000313" key="11">
    <source>
        <dbReference type="EMBL" id="KAL1503163.1"/>
    </source>
</evidence>
<evidence type="ECO:0000256" key="1">
    <source>
        <dbReference type="ARBA" id="ARBA00004651"/>
    </source>
</evidence>
<dbReference type="GO" id="GO:0015421">
    <property type="term" value="F:ABC-type oligopeptide transporter activity"/>
    <property type="evidence" value="ECO:0007669"/>
    <property type="project" value="TreeGrafter"/>
</dbReference>
<evidence type="ECO:0000256" key="3">
    <source>
        <dbReference type="ARBA" id="ARBA00022475"/>
    </source>
</evidence>
<dbReference type="PROSITE" id="PS50893">
    <property type="entry name" value="ABC_TRANSPORTER_2"/>
    <property type="match status" value="1"/>
</dbReference>
<organism evidence="11 12">
    <name type="scientific">Prymnesium parvum</name>
    <name type="common">Toxic golden alga</name>
    <dbReference type="NCBI Taxonomy" id="97485"/>
    <lineage>
        <taxon>Eukaryota</taxon>
        <taxon>Haptista</taxon>
        <taxon>Haptophyta</taxon>
        <taxon>Prymnesiophyceae</taxon>
        <taxon>Prymnesiales</taxon>
        <taxon>Prymnesiaceae</taxon>
        <taxon>Prymnesium</taxon>
    </lineage>
</organism>
<dbReference type="InterPro" id="IPR003593">
    <property type="entry name" value="AAA+_ATPase"/>
</dbReference>
<evidence type="ECO:0000259" key="9">
    <source>
        <dbReference type="PROSITE" id="PS50893"/>
    </source>
</evidence>
<dbReference type="Gene3D" id="3.40.50.300">
    <property type="entry name" value="P-loop containing nucleotide triphosphate hydrolases"/>
    <property type="match status" value="1"/>
</dbReference>
<keyword evidence="3" id="KW-1003">Cell membrane</keyword>
<keyword evidence="2" id="KW-0813">Transport</keyword>
<dbReference type="GO" id="GO:0005886">
    <property type="term" value="C:plasma membrane"/>
    <property type="evidence" value="ECO:0007669"/>
    <property type="project" value="UniProtKB-SubCell"/>
</dbReference>
<keyword evidence="5" id="KW-0547">Nucleotide-binding</keyword>
<evidence type="ECO:0000256" key="7">
    <source>
        <dbReference type="ARBA" id="ARBA00022989"/>
    </source>
</evidence>
<keyword evidence="4" id="KW-0812">Transmembrane</keyword>
<keyword evidence="12" id="KW-1185">Reference proteome</keyword>
<dbReference type="SUPFAM" id="SSF90123">
    <property type="entry name" value="ABC transporter transmembrane region"/>
    <property type="match status" value="1"/>
</dbReference>
<comment type="subcellular location">
    <subcellularLocation>
        <location evidence="1">Cell membrane</location>
        <topology evidence="1">Multi-pass membrane protein</topology>
    </subcellularLocation>
</comment>
<dbReference type="SMART" id="SM00382">
    <property type="entry name" value="AAA"/>
    <property type="match status" value="1"/>
</dbReference>
<dbReference type="InterPro" id="IPR027417">
    <property type="entry name" value="P-loop_NTPase"/>
</dbReference>
<evidence type="ECO:0000256" key="8">
    <source>
        <dbReference type="ARBA" id="ARBA00023136"/>
    </source>
</evidence>
<comment type="caution">
    <text evidence="11">The sequence shown here is derived from an EMBL/GenBank/DDBJ whole genome shotgun (WGS) entry which is preliminary data.</text>
</comment>
<evidence type="ECO:0000256" key="2">
    <source>
        <dbReference type="ARBA" id="ARBA00022448"/>
    </source>
</evidence>
<proteinExistence type="predicted"/>
<dbReference type="InterPro" id="IPR036640">
    <property type="entry name" value="ABC1_TM_sf"/>
</dbReference>
<feature type="domain" description="ABC transporter" evidence="9">
    <location>
        <begin position="185"/>
        <end position="423"/>
    </location>
</feature>
<dbReference type="Gene3D" id="1.20.1560.10">
    <property type="entry name" value="ABC transporter type 1, transmembrane domain"/>
    <property type="match status" value="1"/>
</dbReference>
<evidence type="ECO:0000256" key="4">
    <source>
        <dbReference type="ARBA" id="ARBA00022692"/>
    </source>
</evidence>
<name>A0AB34INP1_PRYPA</name>
<dbReference type="GO" id="GO:0016887">
    <property type="term" value="F:ATP hydrolysis activity"/>
    <property type="evidence" value="ECO:0007669"/>
    <property type="project" value="InterPro"/>
</dbReference>
<accession>A0AB34INP1</accession>
<dbReference type="PANTHER" id="PTHR43394">
    <property type="entry name" value="ATP-DEPENDENT PERMEASE MDL1, MITOCHONDRIAL"/>
    <property type="match status" value="1"/>
</dbReference>
<gene>
    <name evidence="11" type="ORF">AB1Y20_011222</name>
</gene>
<dbReference type="Pfam" id="PF00005">
    <property type="entry name" value="ABC_tran"/>
    <property type="match status" value="1"/>
</dbReference>
<dbReference type="InterPro" id="IPR011527">
    <property type="entry name" value="ABC1_TM_dom"/>
</dbReference>